<comment type="caution">
    <text evidence="3">The sequence shown here is derived from an EMBL/GenBank/DDBJ whole genome shotgun (WGS) entry which is preliminary data.</text>
</comment>
<dbReference type="PANTHER" id="PTHR43798:SF31">
    <property type="entry name" value="AB HYDROLASE SUPERFAMILY PROTEIN YCLE"/>
    <property type="match status" value="1"/>
</dbReference>
<proteinExistence type="predicted"/>
<gene>
    <name evidence="3" type="ORF">OB236_38715</name>
</gene>
<dbReference type="SUPFAM" id="SSF53474">
    <property type="entry name" value="alpha/beta-Hydrolases"/>
    <property type="match status" value="1"/>
</dbReference>
<dbReference type="RefSeq" id="WP_256711149.1">
    <property type="nucleotide sequence ID" value="NZ_JAOQIO010000124.1"/>
</dbReference>
<sequence>MEKRHCLMLHGFTGGPYELTPLAAYLTEQGTVCHVPTLPGHDPELRTLGQTNWHDWLEAAALEASSLTAQYGEIDLIGFSMGGLISAYIANRYPIRRLVLLNAAVFYFSPYRFMRELVRRIQMDDWSNWGKVRRTPLKATRQFIMLNKQMRPELPMIKVPTLIAQGEQDGIIHPKSAHYLFNQLQGEKEIEFFPEARHMICLEPGAQAVFHSVERFLTK</sequence>
<dbReference type="InterPro" id="IPR029058">
    <property type="entry name" value="AB_hydrolase_fold"/>
</dbReference>
<dbReference type="PANTHER" id="PTHR43798">
    <property type="entry name" value="MONOACYLGLYCEROL LIPASE"/>
    <property type="match status" value="1"/>
</dbReference>
<keyword evidence="1 3" id="KW-0378">Hydrolase</keyword>
<dbReference type="Gene3D" id="3.40.50.1820">
    <property type="entry name" value="alpha/beta hydrolase"/>
    <property type="match status" value="1"/>
</dbReference>
<dbReference type="PIRSF" id="PIRSF017388">
    <property type="entry name" value="Esterase_lipase"/>
    <property type="match status" value="1"/>
</dbReference>
<feature type="domain" description="AB hydrolase-1" evidence="2">
    <location>
        <begin position="7"/>
        <end position="204"/>
    </location>
</feature>
<dbReference type="InterPro" id="IPR012354">
    <property type="entry name" value="Esterase_lipase"/>
</dbReference>
<protein>
    <submittedName>
        <fullName evidence="3">Alpha/beta fold hydrolase</fullName>
    </submittedName>
</protein>
<accession>A0ABT2UTT5</accession>
<dbReference type="InterPro" id="IPR050266">
    <property type="entry name" value="AB_hydrolase_sf"/>
</dbReference>
<evidence type="ECO:0000259" key="2">
    <source>
        <dbReference type="Pfam" id="PF12697"/>
    </source>
</evidence>
<dbReference type="Proteomes" id="UP001652445">
    <property type="component" value="Unassembled WGS sequence"/>
</dbReference>
<dbReference type="InterPro" id="IPR000073">
    <property type="entry name" value="AB_hydrolase_1"/>
</dbReference>
<evidence type="ECO:0000256" key="1">
    <source>
        <dbReference type="ARBA" id="ARBA00022801"/>
    </source>
</evidence>
<dbReference type="Pfam" id="PF12697">
    <property type="entry name" value="Abhydrolase_6"/>
    <property type="match status" value="1"/>
</dbReference>
<keyword evidence="4" id="KW-1185">Reference proteome</keyword>
<organism evidence="3 4">
    <name type="scientific">Paenibacillus baimaensis</name>
    <dbReference type="NCBI Taxonomy" id="2982185"/>
    <lineage>
        <taxon>Bacteria</taxon>
        <taxon>Bacillati</taxon>
        <taxon>Bacillota</taxon>
        <taxon>Bacilli</taxon>
        <taxon>Bacillales</taxon>
        <taxon>Paenibacillaceae</taxon>
        <taxon>Paenibacillus</taxon>
    </lineage>
</organism>
<reference evidence="3 4" key="1">
    <citation type="submission" date="2022-09" db="EMBL/GenBank/DDBJ databases">
        <authorList>
            <person name="Han X.L."/>
            <person name="Wang Q."/>
            <person name="Lu T."/>
        </authorList>
    </citation>
    <scope>NUCLEOTIDE SEQUENCE [LARGE SCALE GENOMIC DNA]</scope>
    <source>
        <strain evidence="3 4">WQ 127069</strain>
    </source>
</reference>
<evidence type="ECO:0000313" key="4">
    <source>
        <dbReference type="Proteomes" id="UP001652445"/>
    </source>
</evidence>
<name>A0ABT2UTT5_9BACL</name>
<evidence type="ECO:0000313" key="3">
    <source>
        <dbReference type="EMBL" id="MCU6798076.1"/>
    </source>
</evidence>
<dbReference type="EMBL" id="JAOQIO010000124">
    <property type="protein sequence ID" value="MCU6798076.1"/>
    <property type="molecule type" value="Genomic_DNA"/>
</dbReference>
<dbReference type="GO" id="GO:0016787">
    <property type="term" value="F:hydrolase activity"/>
    <property type="evidence" value="ECO:0007669"/>
    <property type="project" value="UniProtKB-KW"/>
</dbReference>